<keyword evidence="4" id="KW-0540">Nuclease</keyword>
<comment type="similarity">
    <text evidence="3">Belongs to the HARBI1 family.</text>
</comment>
<accession>A0A6J1QY33</accession>
<evidence type="ECO:0000256" key="4">
    <source>
        <dbReference type="ARBA" id="ARBA00022722"/>
    </source>
</evidence>
<name>A0A6J1QY33_9HYME</name>
<dbReference type="GO" id="GO:0016787">
    <property type="term" value="F:hydrolase activity"/>
    <property type="evidence" value="ECO:0007669"/>
    <property type="project" value="UniProtKB-KW"/>
</dbReference>
<dbReference type="InterPro" id="IPR045249">
    <property type="entry name" value="HARBI1-like"/>
</dbReference>
<dbReference type="PANTHER" id="PTHR22930">
    <property type="match status" value="1"/>
</dbReference>
<evidence type="ECO:0000256" key="7">
    <source>
        <dbReference type="ARBA" id="ARBA00023242"/>
    </source>
</evidence>
<dbReference type="PANTHER" id="PTHR22930:SF269">
    <property type="entry name" value="NUCLEASE HARBI1-LIKE PROTEIN"/>
    <property type="match status" value="1"/>
</dbReference>
<dbReference type="GO" id="GO:0004518">
    <property type="term" value="F:nuclease activity"/>
    <property type="evidence" value="ECO:0007669"/>
    <property type="project" value="UniProtKB-KW"/>
</dbReference>
<evidence type="ECO:0000313" key="10">
    <source>
        <dbReference type="RefSeq" id="XP_024887619.1"/>
    </source>
</evidence>
<protein>
    <submittedName>
        <fullName evidence="10">Protein ANTAGONIST OF LIKE HETEROCHROMATIN PROTEIN 1-like</fullName>
    </submittedName>
</protein>
<evidence type="ECO:0000256" key="2">
    <source>
        <dbReference type="ARBA" id="ARBA00004123"/>
    </source>
</evidence>
<dbReference type="Proteomes" id="UP000504618">
    <property type="component" value="Unplaced"/>
</dbReference>
<keyword evidence="5" id="KW-0479">Metal-binding</keyword>
<evidence type="ECO:0000256" key="5">
    <source>
        <dbReference type="ARBA" id="ARBA00022723"/>
    </source>
</evidence>
<evidence type="ECO:0000259" key="8">
    <source>
        <dbReference type="Pfam" id="PF13359"/>
    </source>
</evidence>
<sequence>MRRIQLGDYNNLFQEIKNDPQLFYRYTRMTLVHFQKLVQMTKPYLTKKSPRALVPELRLLITLRYLATGDLPITIALAFRVGESTVREVVKEVCHVLYKVLDPLYLSSPTEEDWRKYAHGYWNRWNIPNCVGSVDGKHVRLRCPPRSGSLYFNYKKFYSIVLLAVADYLYRFVLVDIGAYGGNSDGGIFNDCNIGTNLSNNTLNLPNEQINLPNSNLKTYTYFVADDAFKLSKRIMKPYSSKNLMYKQRIFNYRLSRARRTVESAFGIFSNKWRIFHTAISMLPETADLIVTASVCLHNYVLKEEQQNGHKMYSQEPSFKDNTNESSPWINIPSNFEEDNNVRYAENQRNTLSNYFISEAGKVEWQHDYVQRGVYADE</sequence>
<dbReference type="GO" id="GO:0005634">
    <property type="term" value="C:nucleus"/>
    <property type="evidence" value="ECO:0007669"/>
    <property type="project" value="UniProtKB-SubCell"/>
</dbReference>
<evidence type="ECO:0000313" key="9">
    <source>
        <dbReference type="Proteomes" id="UP000504618"/>
    </source>
</evidence>
<dbReference type="InterPro" id="IPR027806">
    <property type="entry name" value="HARBI1_dom"/>
</dbReference>
<keyword evidence="9" id="KW-1185">Reference proteome</keyword>
<dbReference type="GeneID" id="112464705"/>
<dbReference type="GO" id="GO:0046872">
    <property type="term" value="F:metal ion binding"/>
    <property type="evidence" value="ECO:0007669"/>
    <property type="project" value="UniProtKB-KW"/>
</dbReference>
<keyword evidence="6" id="KW-0378">Hydrolase</keyword>
<evidence type="ECO:0000256" key="3">
    <source>
        <dbReference type="ARBA" id="ARBA00006958"/>
    </source>
</evidence>
<proteinExistence type="inferred from homology"/>
<comment type="subcellular location">
    <subcellularLocation>
        <location evidence="2">Nucleus</location>
    </subcellularLocation>
</comment>
<gene>
    <name evidence="10" type="primary">LOC112464705</name>
</gene>
<organism evidence="9 10">
    <name type="scientific">Temnothorax curvispinosus</name>
    <dbReference type="NCBI Taxonomy" id="300111"/>
    <lineage>
        <taxon>Eukaryota</taxon>
        <taxon>Metazoa</taxon>
        <taxon>Ecdysozoa</taxon>
        <taxon>Arthropoda</taxon>
        <taxon>Hexapoda</taxon>
        <taxon>Insecta</taxon>
        <taxon>Pterygota</taxon>
        <taxon>Neoptera</taxon>
        <taxon>Endopterygota</taxon>
        <taxon>Hymenoptera</taxon>
        <taxon>Apocrita</taxon>
        <taxon>Aculeata</taxon>
        <taxon>Formicoidea</taxon>
        <taxon>Formicidae</taxon>
        <taxon>Myrmicinae</taxon>
        <taxon>Temnothorax</taxon>
    </lineage>
</organism>
<reference evidence="10" key="1">
    <citation type="submission" date="2025-08" db="UniProtKB">
        <authorList>
            <consortium name="RefSeq"/>
        </authorList>
    </citation>
    <scope>IDENTIFICATION</scope>
    <source>
        <tissue evidence="10">Whole body</tissue>
    </source>
</reference>
<dbReference type="Pfam" id="PF13359">
    <property type="entry name" value="DDE_Tnp_4"/>
    <property type="match status" value="1"/>
</dbReference>
<dbReference type="RefSeq" id="XP_024887619.1">
    <property type="nucleotide sequence ID" value="XM_025031851.1"/>
</dbReference>
<keyword evidence="7" id="KW-0539">Nucleus</keyword>
<feature type="domain" description="DDE Tnp4" evidence="8">
    <location>
        <begin position="134"/>
        <end position="299"/>
    </location>
</feature>
<evidence type="ECO:0000256" key="6">
    <source>
        <dbReference type="ARBA" id="ARBA00022801"/>
    </source>
</evidence>
<dbReference type="AlphaFoldDB" id="A0A6J1QY33"/>
<comment type="cofactor">
    <cofactor evidence="1">
        <name>a divalent metal cation</name>
        <dbReference type="ChEBI" id="CHEBI:60240"/>
    </cofactor>
</comment>
<evidence type="ECO:0000256" key="1">
    <source>
        <dbReference type="ARBA" id="ARBA00001968"/>
    </source>
</evidence>
<dbReference type="OrthoDB" id="7543514at2759"/>